<dbReference type="EMBL" id="CADCUF010000076">
    <property type="protein sequence ID" value="CAA9325715.1"/>
    <property type="molecule type" value="Genomic_DNA"/>
</dbReference>
<accession>A0A6J4L8N5</accession>
<feature type="region of interest" description="Disordered" evidence="1">
    <location>
        <begin position="30"/>
        <end position="73"/>
    </location>
</feature>
<proteinExistence type="predicted"/>
<gene>
    <name evidence="2" type="ORF">AVDCRST_MAG24-556</name>
</gene>
<protein>
    <submittedName>
        <fullName evidence="2">Uncharacterized protein</fullName>
    </submittedName>
</protein>
<dbReference type="AlphaFoldDB" id="A0A6J4L8N5"/>
<sequence length="73" mass="7743">MSNRQAGDLKSWYSSKRTLPSLFGSLALNEMSKSTPPSIPASAKPMLTAAPAKAPKMTLNSDTSEPDSSRSSK</sequence>
<reference evidence="2" key="1">
    <citation type="submission" date="2020-02" db="EMBL/GenBank/DDBJ databases">
        <authorList>
            <person name="Meier V. D."/>
        </authorList>
    </citation>
    <scope>NUCLEOTIDE SEQUENCE</scope>
    <source>
        <strain evidence="2">AVDCRST_MAG24</strain>
    </source>
</reference>
<name>A0A6J4L8N5_9ACTN</name>
<evidence type="ECO:0000256" key="1">
    <source>
        <dbReference type="SAM" id="MobiDB-lite"/>
    </source>
</evidence>
<organism evidence="2">
    <name type="scientific">uncultured Nocardioidaceae bacterium</name>
    <dbReference type="NCBI Taxonomy" id="253824"/>
    <lineage>
        <taxon>Bacteria</taxon>
        <taxon>Bacillati</taxon>
        <taxon>Actinomycetota</taxon>
        <taxon>Actinomycetes</taxon>
        <taxon>Propionibacteriales</taxon>
        <taxon>Nocardioidaceae</taxon>
        <taxon>environmental samples</taxon>
    </lineage>
</organism>
<evidence type="ECO:0000313" key="2">
    <source>
        <dbReference type="EMBL" id="CAA9325715.1"/>
    </source>
</evidence>